<dbReference type="InterPro" id="IPR016024">
    <property type="entry name" value="ARM-type_fold"/>
</dbReference>
<name>A0A5J4W2V1_9EUKA</name>
<dbReference type="Proteomes" id="UP000324800">
    <property type="component" value="Unassembled WGS sequence"/>
</dbReference>
<dbReference type="Pfam" id="PF02854">
    <property type="entry name" value="MIF4G"/>
    <property type="match status" value="1"/>
</dbReference>
<reference evidence="3 4" key="1">
    <citation type="submission" date="2019-03" db="EMBL/GenBank/DDBJ databases">
        <title>Single cell metagenomics reveals metabolic interactions within the superorganism composed of flagellate Streblomastix strix and complex community of Bacteroidetes bacteria on its surface.</title>
        <authorList>
            <person name="Treitli S.C."/>
            <person name="Kolisko M."/>
            <person name="Husnik F."/>
            <person name="Keeling P."/>
            <person name="Hampl V."/>
        </authorList>
    </citation>
    <scope>NUCLEOTIDE SEQUENCE [LARGE SCALE GENOMIC DNA]</scope>
    <source>
        <strain evidence="3">ST1C</strain>
    </source>
</reference>
<dbReference type="GO" id="GO:0003723">
    <property type="term" value="F:RNA binding"/>
    <property type="evidence" value="ECO:0007669"/>
    <property type="project" value="InterPro"/>
</dbReference>
<feature type="compositionally biased region" description="Basic and acidic residues" evidence="1">
    <location>
        <begin position="226"/>
        <end position="244"/>
    </location>
</feature>
<evidence type="ECO:0000313" key="3">
    <source>
        <dbReference type="EMBL" id="KAA6389314.1"/>
    </source>
</evidence>
<comment type="caution">
    <text evidence="3">The sequence shown here is derived from an EMBL/GenBank/DDBJ whole genome shotgun (WGS) entry which is preliminary data.</text>
</comment>
<feature type="domain" description="MIF4G" evidence="2">
    <location>
        <begin position="23"/>
        <end position="127"/>
    </location>
</feature>
<accession>A0A5J4W2V1</accession>
<evidence type="ECO:0000313" key="4">
    <source>
        <dbReference type="Proteomes" id="UP000324800"/>
    </source>
</evidence>
<feature type="region of interest" description="Disordered" evidence="1">
    <location>
        <begin position="203"/>
        <end position="244"/>
    </location>
</feature>
<evidence type="ECO:0000256" key="1">
    <source>
        <dbReference type="SAM" id="MobiDB-lite"/>
    </source>
</evidence>
<dbReference type="GO" id="GO:0005737">
    <property type="term" value="C:cytoplasm"/>
    <property type="evidence" value="ECO:0007669"/>
    <property type="project" value="TreeGrafter"/>
</dbReference>
<proteinExistence type="predicted"/>
<dbReference type="PANTHER" id="PTHR12839:SF7">
    <property type="entry name" value="REGULATOR OF NONSENSE TRANSCRIPTS 2"/>
    <property type="match status" value="1"/>
</dbReference>
<dbReference type="EMBL" id="SNRW01003634">
    <property type="protein sequence ID" value="KAA6389314.1"/>
    <property type="molecule type" value="Genomic_DNA"/>
</dbReference>
<dbReference type="AlphaFoldDB" id="A0A5J4W2V1"/>
<organism evidence="3 4">
    <name type="scientific">Streblomastix strix</name>
    <dbReference type="NCBI Taxonomy" id="222440"/>
    <lineage>
        <taxon>Eukaryota</taxon>
        <taxon>Metamonada</taxon>
        <taxon>Preaxostyla</taxon>
        <taxon>Oxymonadida</taxon>
        <taxon>Streblomastigidae</taxon>
        <taxon>Streblomastix</taxon>
    </lineage>
</organism>
<sequence length="244" mass="28558">MFEWSQWKEQQKVFILKICDEMLRAPRARYDLLPMFGRIIAILSQYYNDIGVRIMEILEEEFNFLSQDLSTLKPDARNRNARFISELVKFKICSPSKCFQLIEKCLDSFISTNVDVVCTLLQSCGGTKAEAILERMWRNYKLKAHLLHVNNRVPFGEKLLLQTRVKLLAELHVYGLVNEERPYPPHIITLMDELCDLIAPPQTSPRNNLCKECQEEEKEELEEEKEGSKEEEIDKKDNKGDTLE</sequence>
<dbReference type="InterPro" id="IPR039762">
    <property type="entry name" value="Nmd2/UPF2"/>
</dbReference>
<dbReference type="GO" id="GO:0000184">
    <property type="term" value="P:nuclear-transcribed mRNA catabolic process, nonsense-mediated decay"/>
    <property type="evidence" value="ECO:0007669"/>
    <property type="project" value="InterPro"/>
</dbReference>
<dbReference type="OrthoDB" id="1741879at2759"/>
<gene>
    <name evidence="3" type="ORF">EZS28_015158</name>
</gene>
<feature type="compositionally biased region" description="Acidic residues" evidence="1">
    <location>
        <begin position="214"/>
        <end position="225"/>
    </location>
</feature>
<dbReference type="Gene3D" id="1.25.40.180">
    <property type="match status" value="1"/>
</dbReference>
<dbReference type="PANTHER" id="PTHR12839">
    <property type="entry name" value="NONSENSE-MEDIATED MRNA DECAY PROTEIN 2 UP-FRAMESHIFT SUPPRESSOR 2"/>
    <property type="match status" value="1"/>
</dbReference>
<protein>
    <submittedName>
        <fullName evidence="3">Putative ARM repeat-containing protein</fullName>
    </submittedName>
</protein>
<dbReference type="SUPFAM" id="SSF48371">
    <property type="entry name" value="ARM repeat"/>
    <property type="match status" value="1"/>
</dbReference>
<evidence type="ECO:0000259" key="2">
    <source>
        <dbReference type="Pfam" id="PF02854"/>
    </source>
</evidence>
<dbReference type="GO" id="GO:0035145">
    <property type="term" value="C:exon-exon junction complex"/>
    <property type="evidence" value="ECO:0007669"/>
    <property type="project" value="TreeGrafter"/>
</dbReference>
<dbReference type="InterPro" id="IPR003890">
    <property type="entry name" value="MIF4G-like_typ-3"/>
</dbReference>